<evidence type="ECO:0000256" key="2">
    <source>
        <dbReference type="SAM" id="SignalP"/>
    </source>
</evidence>
<dbReference type="GO" id="GO:0007160">
    <property type="term" value="P:cell-matrix adhesion"/>
    <property type="evidence" value="ECO:0007669"/>
    <property type="project" value="InterPro"/>
</dbReference>
<dbReference type="GO" id="GO:0005509">
    <property type="term" value="F:calcium ion binding"/>
    <property type="evidence" value="ECO:0007669"/>
    <property type="project" value="InterPro"/>
</dbReference>
<accession>A0A8J9ZYY3</accession>
<organism evidence="3 4">
    <name type="scientific">Branchiostoma lanceolatum</name>
    <name type="common">Common lancelet</name>
    <name type="synonym">Amphioxus lanceolatum</name>
    <dbReference type="NCBI Taxonomy" id="7740"/>
    <lineage>
        <taxon>Eukaryota</taxon>
        <taxon>Metazoa</taxon>
        <taxon>Chordata</taxon>
        <taxon>Cephalochordata</taxon>
        <taxon>Leptocardii</taxon>
        <taxon>Amphioxiformes</taxon>
        <taxon>Branchiostomatidae</taxon>
        <taxon>Branchiostoma</taxon>
    </lineage>
</organism>
<dbReference type="InterPro" id="IPR001299">
    <property type="entry name" value="Ependymin"/>
</dbReference>
<dbReference type="GO" id="GO:0005764">
    <property type="term" value="C:lysosome"/>
    <property type="evidence" value="ECO:0007669"/>
    <property type="project" value="TreeGrafter"/>
</dbReference>
<evidence type="ECO:0000256" key="1">
    <source>
        <dbReference type="ARBA" id="ARBA00010771"/>
    </source>
</evidence>
<dbReference type="PANTHER" id="PTHR10697">
    <property type="entry name" value="MAMMALIAN EPENDYMIN-RELATED PROTEIN 1"/>
    <property type="match status" value="1"/>
</dbReference>
<keyword evidence="4" id="KW-1185">Reference proteome</keyword>
<evidence type="ECO:0000313" key="3">
    <source>
        <dbReference type="EMBL" id="CAH1264819.1"/>
    </source>
</evidence>
<protein>
    <submittedName>
        <fullName evidence="3">Hypp3068 protein</fullName>
    </submittedName>
</protein>
<dbReference type="OrthoDB" id="10001248at2759"/>
<dbReference type="Proteomes" id="UP000838412">
    <property type="component" value="Chromosome 5"/>
</dbReference>
<dbReference type="PANTHER" id="PTHR10697:SF13">
    <property type="entry name" value="RICIN B LECTIN DOMAIN-CONTAINING PROTEIN"/>
    <property type="match status" value="1"/>
</dbReference>
<dbReference type="AlphaFoldDB" id="A0A8J9ZYY3"/>
<evidence type="ECO:0000313" key="4">
    <source>
        <dbReference type="Proteomes" id="UP000838412"/>
    </source>
</evidence>
<feature type="chain" id="PRO_5035473282" evidence="2">
    <location>
        <begin position="21"/>
        <end position="209"/>
    </location>
</feature>
<name>A0A8J9ZYY3_BRALA</name>
<gene>
    <name evidence="3" type="primary">Hypp3068</name>
    <name evidence="3" type="ORF">BLAG_LOCUS19037</name>
</gene>
<sequence length="209" mass="22690">MMKLVAIALLVGGCSVVVETCCVPKQWECFYGGQNATFMDGKIDVSATSAMHSFDFVSKKLAFIGQDYKIVQDYNKMMQYTIIQGHCTAVKLAAPIHDCLPASAIVASSLDMGGPDGVVIDVYDVGKIAPEYMYKGTYSVNHDGCIPFSETLMTDGSIFTLAYINITSGIKDPSVFDVPSPPCPKDTDNFVNLLQEQPTPSWPILPKLP</sequence>
<reference evidence="3" key="1">
    <citation type="submission" date="2022-01" db="EMBL/GenBank/DDBJ databases">
        <authorList>
            <person name="Braso-Vives M."/>
        </authorList>
    </citation>
    <scope>NUCLEOTIDE SEQUENCE</scope>
</reference>
<dbReference type="Pfam" id="PF00811">
    <property type="entry name" value="Ependymin"/>
    <property type="match status" value="1"/>
</dbReference>
<dbReference type="EMBL" id="OV696690">
    <property type="protein sequence ID" value="CAH1264819.1"/>
    <property type="molecule type" value="Genomic_DNA"/>
</dbReference>
<dbReference type="GO" id="GO:0005576">
    <property type="term" value="C:extracellular region"/>
    <property type="evidence" value="ECO:0007669"/>
    <property type="project" value="InterPro"/>
</dbReference>
<feature type="signal peptide" evidence="2">
    <location>
        <begin position="1"/>
        <end position="20"/>
    </location>
</feature>
<proteinExistence type="inferred from homology"/>
<keyword evidence="2" id="KW-0732">Signal</keyword>
<comment type="similarity">
    <text evidence="1">Belongs to the ependymin family.</text>
</comment>